<name>A0ABS2P6S9_9BACL</name>
<protein>
    <submittedName>
        <fullName evidence="1">Uncharacterized protein</fullName>
    </submittedName>
</protein>
<sequence>MLHHYTQKGVHPDVIMNADITLKAWYKASMAKDIEDDSSQNAQLKKMLGRG</sequence>
<comment type="caution">
    <text evidence="1">The sequence shown here is derived from an EMBL/GenBank/DDBJ whole genome shotgun (WGS) entry which is preliminary data.</text>
</comment>
<dbReference type="Proteomes" id="UP000741863">
    <property type="component" value="Unassembled WGS sequence"/>
</dbReference>
<accession>A0ABS2P6S9</accession>
<organism evidence="1 2">
    <name type="scientific">Geomicrobium sediminis</name>
    <dbReference type="NCBI Taxonomy" id="1347788"/>
    <lineage>
        <taxon>Bacteria</taxon>
        <taxon>Bacillati</taxon>
        <taxon>Bacillota</taxon>
        <taxon>Bacilli</taxon>
        <taxon>Bacillales</taxon>
        <taxon>Geomicrobium</taxon>
    </lineage>
</organism>
<dbReference type="EMBL" id="JAFBEC010000001">
    <property type="protein sequence ID" value="MBM7631098.1"/>
    <property type="molecule type" value="Genomic_DNA"/>
</dbReference>
<keyword evidence="2" id="KW-1185">Reference proteome</keyword>
<evidence type="ECO:0000313" key="2">
    <source>
        <dbReference type="Proteomes" id="UP000741863"/>
    </source>
</evidence>
<evidence type="ECO:0000313" key="1">
    <source>
        <dbReference type="EMBL" id="MBM7631098.1"/>
    </source>
</evidence>
<gene>
    <name evidence="1" type="ORF">JOD17_000189</name>
</gene>
<reference evidence="1 2" key="1">
    <citation type="submission" date="2021-01" db="EMBL/GenBank/DDBJ databases">
        <title>Genomic Encyclopedia of Type Strains, Phase IV (KMG-IV): sequencing the most valuable type-strain genomes for metagenomic binning, comparative biology and taxonomic classification.</title>
        <authorList>
            <person name="Goeker M."/>
        </authorList>
    </citation>
    <scope>NUCLEOTIDE SEQUENCE [LARGE SCALE GENOMIC DNA]</scope>
    <source>
        <strain evidence="1 2">DSM 25540</strain>
    </source>
</reference>
<proteinExistence type="predicted"/>
<dbReference type="RefSeq" id="WP_204695290.1">
    <property type="nucleotide sequence ID" value="NZ_JAFBEC010000001.1"/>
</dbReference>